<dbReference type="EMBL" id="JAOYFB010000003">
    <property type="protein sequence ID" value="KAK4012297.1"/>
    <property type="molecule type" value="Genomic_DNA"/>
</dbReference>
<feature type="compositionally biased region" description="Basic and acidic residues" evidence="1">
    <location>
        <begin position="391"/>
        <end position="418"/>
    </location>
</feature>
<feature type="region of interest" description="Disordered" evidence="1">
    <location>
        <begin position="247"/>
        <end position="341"/>
    </location>
</feature>
<reference evidence="2 3" key="1">
    <citation type="journal article" date="2023" name="Nucleic Acids Res.">
        <title>The hologenome of Daphnia magna reveals possible DNA methylation and microbiome-mediated evolution of the host genome.</title>
        <authorList>
            <person name="Chaturvedi A."/>
            <person name="Li X."/>
            <person name="Dhandapani V."/>
            <person name="Marshall H."/>
            <person name="Kissane S."/>
            <person name="Cuenca-Cambronero M."/>
            <person name="Asole G."/>
            <person name="Calvet F."/>
            <person name="Ruiz-Romero M."/>
            <person name="Marangio P."/>
            <person name="Guigo R."/>
            <person name="Rago D."/>
            <person name="Mirbahai L."/>
            <person name="Eastwood N."/>
            <person name="Colbourne J.K."/>
            <person name="Zhou J."/>
            <person name="Mallon E."/>
            <person name="Orsini L."/>
        </authorList>
    </citation>
    <scope>NUCLEOTIDE SEQUENCE [LARGE SCALE GENOMIC DNA]</scope>
    <source>
        <strain evidence="2">LRV0_1</strain>
    </source>
</reference>
<keyword evidence="3" id="KW-1185">Reference proteome</keyword>
<name>A0ABQ9ZH88_9CRUS</name>
<dbReference type="Proteomes" id="UP001234178">
    <property type="component" value="Unassembled WGS sequence"/>
</dbReference>
<comment type="caution">
    <text evidence="2">The sequence shown here is derived from an EMBL/GenBank/DDBJ whole genome shotgun (WGS) entry which is preliminary data.</text>
</comment>
<feature type="compositionally biased region" description="Acidic residues" evidence="1">
    <location>
        <begin position="445"/>
        <end position="459"/>
    </location>
</feature>
<feature type="compositionally biased region" description="Polar residues" evidence="1">
    <location>
        <begin position="332"/>
        <end position="341"/>
    </location>
</feature>
<feature type="compositionally biased region" description="Basic residues" evidence="1">
    <location>
        <begin position="8"/>
        <end position="17"/>
    </location>
</feature>
<organism evidence="2 3">
    <name type="scientific">Daphnia magna</name>
    <dbReference type="NCBI Taxonomy" id="35525"/>
    <lineage>
        <taxon>Eukaryota</taxon>
        <taxon>Metazoa</taxon>
        <taxon>Ecdysozoa</taxon>
        <taxon>Arthropoda</taxon>
        <taxon>Crustacea</taxon>
        <taxon>Branchiopoda</taxon>
        <taxon>Diplostraca</taxon>
        <taxon>Cladocera</taxon>
        <taxon>Anomopoda</taxon>
        <taxon>Daphniidae</taxon>
        <taxon>Daphnia</taxon>
    </lineage>
</organism>
<feature type="compositionally biased region" description="Polar residues" evidence="1">
    <location>
        <begin position="34"/>
        <end position="65"/>
    </location>
</feature>
<feature type="region of interest" description="Disordered" evidence="1">
    <location>
        <begin position="1"/>
        <end position="65"/>
    </location>
</feature>
<gene>
    <name evidence="2" type="ORF">OUZ56_021398</name>
</gene>
<evidence type="ECO:0000313" key="2">
    <source>
        <dbReference type="EMBL" id="KAK4012297.1"/>
    </source>
</evidence>
<feature type="compositionally biased region" description="Low complexity" evidence="1">
    <location>
        <begin position="247"/>
        <end position="331"/>
    </location>
</feature>
<feature type="region of interest" description="Disordered" evidence="1">
    <location>
        <begin position="371"/>
        <end position="460"/>
    </location>
</feature>
<protein>
    <submittedName>
        <fullName evidence="2">Uncharacterized protein</fullName>
    </submittedName>
</protein>
<proteinExistence type="predicted"/>
<sequence>MATDAKKNKLGKVRRKLNPTPVKKTARKSRRANQENNNPTIPVQNLPRPSSSAQNLPRPSSSAQNGLTDSCFCIMCQESFSESRPVLLIPVPWTVWWPKNKKSRQLVQLSPTPRGSLTCRSYNVLRHVHCGRVEGECGVAPGRDHYHRDPVAAEVRYLRVRYLARVFCCEGRTAVGLTAYLGGLVGVYQLPWTPREVMRSMMDMAGGSVPPVFIFPRKKLLPVMAFWMHRTSAPALSLDPSSSAPASSLNPLSSVPASSLDPSSSSPASSLNPLSSAPASSLDPSSSAPASSLNPLSSALTSSLNPLSSAPASSLDPSSSAPVSSLNHLSSAPASSLNHASSPPFCSPLESVVAVSLEEIKPLTQVNQNIPLAKRPRANNRAGSTRILTDTPEKMKIDEDNRRKEEKDIKKKERERKKLAPKNIFKPADRNNIEKKARKSKRNENEEETINVNEEDDENYNTQEKTVTQITRTGRIVKKRAITNL</sequence>
<evidence type="ECO:0000256" key="1">
    <source>
        <dbReference type="SAM" id="MobiDB-lite"/>
    </source>
</evidence>
<evidence type="ECO:0000313" key="3">
    <source>
        <dbReference type="Proteomes" id="UP001234178"/>
    </source>
</evidence>
<accession>A0ABQ9ZH88</accession>